<evidence type="ECO:0000256" key="2">
    <source>
        <dbReference type="ARBA" id="ARBA00022771"/>
    </source>
</evidence>
<dbReference type="EMBL" id="MU856899">
    <property type="protein sequence ID" value="KAK4154920.1"/>
    <property type="molecule type" value="Genomic_DNA"/>
</dbReference>
<evidence type="ECO:0000256" key="1">
    <source>
        <dbReference type="ARBA" id="ARBA00022723"/>
    </source>
</evidence>
<dbReference type="InterPro" id="IPR017907">
    <property type="entry name" value="Znf_RING_CS"/>
</dbReference>
<dbReference type="PROSITE" id="PS00518">
    <property type="entry name" value="ZF_RING_1"/>
    <property type="match status" value="1"/>
</dbReference>
<dbReference type="AlphaFoldDB" id="A0AAN6VR68"/>
<dbReference type="GO" id="GO:0004842">
    <property type="term" value="F:ubiquitin-protein transferase activity"/>
    <property type="evidence" value="ECO:0007669"/>
    <property type="project" value="TreeGrafter"/>
</dbReference>
<sequence>MDPHEPIVLDGLPSDAFDTDFDLDEPHAVGDESSRPAGSSPPPWDAHEEEYDVDYSQQEMEEDHEEYDGEGPDIDSERGEYGEYGEYDGEDEDAFEYVLDDEDELEEGDIEGEFEGDIEGEFEGDIEGEFEGEFEPEFQAGRHSLVDLLAGDQARRVDGRFSDAPSDSLFVDQNQNLLVPLETLLSNARRNHARALDFVSGFHSEVRRGHSLRPLGQDRASLGSSGRGSVGPSRENQRQNHRHHPYGVPQDLARERRWMADQREYRNNGGDGDELVGMEMQPPQAPMRRNRPSPRDQPEVIDLTGEPDSPDLPRIIVPPRARASNASQIPGRNPRRQLSLNQRTPSLSRSDGSLLGNHSNVIDLTLDDSPGPAPPPLPQQLPRRNHHDNPHHHHDHRRRPSARPPTIDFNDQDSEGFGARLAGFVRRFLGPARDVEVQLIGVHGPNMDNPLAGNIPNLNYRGNGHNAAAPPKPDHVPPVAAREGFTRDTGGADDVVVCPSCDQELKYDPDAANEDATAQRPVKKPRNKKDQEEHYFWALKDCGHVYCKNCYESRKVGAKNSSAHFRRDPVASRKLLCAVDDCPTEVNNKLNWVGLFV</sequence>
<name>A0AAN6VR68_9PEZI</name>
<evidence type="ECO:0008006" key="7">
    <source>
        <dbReference type="Google" id="ProtNLM"/>
    </source>
</evidence>
<evidence type="ECO:0000256" key="4">
    <source>
        <dbReference type="SAM" id="MobiDB-lite"/>
    </source>
</evidence>
<reference evidence="5" key="2">
    <citation type="submission" date="2023-05" db="EMBL/GenBank/DDBJ databases">
        <authorList>
            <consortium name="Lawrence Berkeley National Laboratory"/>
            <person name="Steindorff A."/>
            <person name="Hensen N."/>
            <person name="Bonometti L."/>
            <person name="Westerberg I."/>
            <person name="Brannstrom I.O."/>
            <person name="Guillou S."/>
            <person name="Cros-Aarteil S."/>
            <person name="Calhoun S."/>
            <person name="Haridas S."/>
            <person name="Kuo A."/>
            <person name="Mondo S."/>
            <person name="Pangilinan J."/>
            <person name="Riley R."/>
            <person name="Labutti K."/>
            <person name="Andreopoulos B."/>
            <person name="Lipzen A."/>
            <person name="Chen C."/>
            <person name="Yanf M."/>
            <person name="Daum C."/>
            <person name="Ng V."/>
            <person name="Clum A."/>
            <person name="Ohm R."/>
            <person name="Martin F."/>
            <person name="Silar P."/>
            <person name="Natvig D."/>
            <person name="Lalanne C."/>
            <person name="Gautier V."/>
            <person name="Ament-Velasquez S.L."/>
            <person name="Kruys A."/>
            <person name="Hutchinson M.I."/>
            <person name="Powell A.J."/>
            <person name="Barry K."/>
            <person name="Miller A.N."/>
            <person name="Grigoriev I.V."/>
            <person name="Debuchy R."/>
            <person name="Gladieux P."/>
            <person name="Thoren M.H."/>
            <person name="Johannesson H."/>
        </authorList>
    </citation>
    <scope>NUCLEOTIDE SEQUENCE</scope>
    <source>
        <strain evidence="5">CBS 538.74</strain>
    </source>
</reference>
<dbReference type="InterPro" id="IPR038886">
    <property type="entry name" value="E3_SLX5/Rfp1"/>
</dbReference>
<feature type="compositionally biased region" description="Polar residues" evidence="4">
    <location>
        <begin position="324"/>
        <end position="362"/>
    </location>
</feature>
<feature type="compositionally biased region" description="Acidic residues" evidence="4">
    <location>
        <begin position="47"/>
        <end position="74"/>
    </location>
</feature>
<organism evidence="5 6">
    <name type="scientific">Chaetomidium leptoderma</name>
    <dbReference type="NCBI Taxonomy" id="669021"/>
    <lineage>
        <taxon>Eukaryota</taxon>
        <taxon>Fungi</taxon>
        <taxon>Dikarya</taxon>
        <taxon>Ascomycota</taxon>
        <taxon>Pezizomycotina</taxon>
        <taxon>Sordariomycetes</taxon>
        <taxon>Sordariomycetidae</taxon>
        <taxon>Sordariales</taxon>
        <taxon>Chaetomiaceae</taxon>
        <taxon>Chaetomidium</taxon>
    </lineage>
</organism>
<reference evidence="5" key="1">
    <citation type="journal article" date="2023" name="Mol. Phylogenet. Evol.">
        <title>Genome-scale phylogeny and comparative genomics of the fungal order Sordariales.</title>
        <authorList>
            <person name="Hensen N."/>
            <person name="Bonometti L."/>
            <person name="Westerberg I."/>
            <person name="Brannstrom I.O."/>
            <person name="Guillou S."/>
            <person name="Cros-Aarteil S."/>
            <person name="Calhoun S."/>
            <person name="Haridas S."/>
            <person name="Kuo A."/>
            <person name="Mondo S."/>
            <person name="Pangilinan J."/>
            <person name="Riley R."/>
            <person name="LaButti K."/>
            <person name="Andreopoulos B."/>
            <person name="Lipzen A."/>
            <person name="Chen C."/>
            <person name="Yan M."/>
            <person name="Daum C."/>
            <person name="Ng V."/>
            <person name="Clum A."/>
            <person name="Steindorff A."/>
            <person name="Ohm R.A."/>
            <person name="Martin F."/>
            <person name="Silar P."/>
            <person name="Natvig D.O."/>
            <person name="Lalanne C."/>
            <person name="Gautier V."/>
            <person name="Ament-Velasquez S.L."/>
            <person name="Kruys A."/>
            <person name="Hutchinson M.I."/>
            <person name="Powell A.J."/>
            <person name="Barry K."/>
            <person name="Miller A.N."/>
            <person name="Grigoriev I.V."/>
            <person name="Debuchy R."/>
            <person name="Gladieux P."/>
            <person name="Hiltunen Thoren M."/>
            <person name="Johannesson H."/>
        </authorList>
    </citation>
    <scope>NUCLEOTIDE SEQUENCE</scope>
    <source>
        <strain evidence="5">CBS 538.74</strain>
    </source>
</reference>
<gene>
    <name evidence="5" type="ORF">C8A00DRAFT_13983</name>
</gene>
<accession>A0AAN6VR68</accession>
<feature type="region of interest" description="Disordered" evidence="4">
    <location>
        <begin position="209"/>
        <end position="414"/>
    </location>
</feature>
<feature type="compositionally biased region" description="Basic and acidic residues" evidence="4">
    <location>
        <begin position="24"/>
        <end position="34"/>
    </location>
</feature>
<comment type="caution">
    <text evidence="5">The sequence shown here is derived from an EMBL/GenBank/DDBJ whole genome shotgun (WGS) entry which is preliminary data.</text>
</comment>
<feature type="compositionally biased region" description="Basic and acidic residues" evidence="4">
    <location>
        <begin position="252"/>
        <end position="266"/>
    </location>
</feature>
<feature type="compositionally biased region" description="Basic residues" evidence="4">
    <location>
        <begin position="383"/>
        <end position="401"/>
    </location>
</feature>
<evidence type="ECO:0000256" key="3">
    <source>
        <dbReference type="ARBA" id="ARBA00022833"/>
    </source>
</evidence>
<protein>
    <recommendedName>
        <fullName evidence="7">Cell cycle control protein</fullName>
    </recommendedName>
</protein>
<feature type="region of interest" description="Disordered" evidence="4">
    <location>
        <begin position="509"/>
        <end position="530"/>
    </location>
</feature>
<keyword evidence="2" id="KW-0863">Zinc-finger</keyword>
<dbReference type="Proteomes" id="UP001302745">
    <property type="component" value="Unassembled WGS sequence"/>
</dbReference>
<dbReference type="GO" id="GO:0033768">
    <property type="term" value="C:SUMO-targeted ubiquitin ligase complex"/>
    <property type="evidence" value="ECO:0007669"/>
    <property type="project" value="TreeGrafter"/>
</dbReference>
<feature type="region of interest" description="Disordered" evidence="4">
    <location>
        <begin position="1"/>
        <end position="88"/>
    </location>
</feature>
<evidence type="ECO:0000313" key="5">
    <source>
        <dbReference type="EMBL" id="KAK4154920.1"/>
    </source>
</evidence>
<keyword evidence="6" id="KW-1185">Reference proteome</keyword>
<keyword evidence="3" id="KW-0862">Zinc</keyword>
<dbReference type="PANTHER" id="PTHR28042">
    <property type="entry name" value="E3 UBIQUITIN-PROTEIN LIGASE COMPLEX SLX5-SLX8 SUBUNIT SLX5"/>
    <property type="match status" value="1"/>
</dbReference>
<proteinExistence type="predicted"/>
<evidence type="ECO:0000313" key="6">
    <source>
        <dbReference type="Proteomes" id="UP001302745"/>
    </source>
</evidence>
<dbReference type="GO" id="GO:0008270">
    <property type="term" value="F:zinc ion binding"/>
    <property type="evidence" value="ECO:0007669"/>
    <property type="project" value="UniProtKB-KW"/>
</dbReference>
<keyword evidence="1" id="KW-0479">Metal-binding</keyword>
<dbReference type="PANTHER" id="PTHR28042:SF1">
    <property type="entry name" value="E3 UBIQUITIN-PROTEIN LIGASE COMPLEX SLX5-SLX8 SUBUNIT SLX5"/>
    <property type="match status" value="1"/>
</dbReference>